<reference evidence="1" key="1">
    <citation type="submission" date="2022-10" db="EMBL/GenBank/DDBJ databases">
        <title>The complete genomes of actinobacterial strains from the NBC collection.</title>
        <authorList>
            <person name="Joergensen T.S."/>
            <person name="Alvarez Arevalo M."/>
            <person name="Sterndorff E.B."/>
            <person name="Faurdal D."/>
            <person name="Vuksanovic O."/>
            <person name="Mourched A.-S."/>
            <person name="Charusanti P."/>
            <person name="Shaw S."/>
            <person name="Blin K."/>
            <person name="Weber T."/>
        </authorList>
    </citation>
    <scope>NUCLEOTIDE SEQUENCE</scope>
    <source>
        <strain evidence="1">NBC_01482</strain>
    </source>
</reference>
<organism evidence="1 2">
    <name type="scientific">Nocardia vinacea</name>
    <dbReference type="NCBI Taxonomy" id="96468"/>
    <lineage>
        <taxon>Bacteria</taxon>
        <taxon>Bacillati</taxon>
        <taxon>Actinomycetota</taxon>
        <taxon>Actinomycetes</taxon>
        <taxon>Mycobacteriales</taxon>
        <taxon>Nocardiaceae</taxon>
        <taxon>Nocardia</taxon>
    </lineage>
</organism>
<evidence type="ECO:0000313" key="2">
    <source>
        <dbReference type="Proteomes" id="UP001432062"/>
    </source>
</evidence>
<gene>
    <name evidence="1" type="ORF">OG563_07290</name>
</gene>
<keyword evidence="2" id="KW-1185">Reference proteome</keyword>
<dbReference type="RefSeq" id="WP_329412282.1">
    <property type="nucleotide sequence ID" value="NZ_CP109441.1"/>
</dbReference>
<protein>
    <submittedName>
        <fullName evidence="1">Uncharacterized protein</fullName>
    </submittedName>
</protein>
<accession>A0ABZ1Z1N8</accession>
<evidence type="ECO:0000313" key="1">
    <source>
        <dbReference type="EMBL" id="WUV48006.1"/>
    </source>
</evidence>
<name>A0ABZ1Z1N8_9NOCA</name>
<dbReference type="Proteomes" id="UP001432062">
    <property type="component" value="Chromosome"/>
</dbReference>
<proteinExistence type="predicted"/>
<sequence length="99" mass="10676">MDLKYDPGAHDVLASGQSSALAAATAAWDDFETQIDNLANLGWDPESAASQAILEVKADLRENYVGPLLGRGHHIKKKSGEALENALWEDDRVARSLST</sequence>
<dbReference type="EMBL" id="CP109441">
    <property type="protein sequence ID" value="WUV48006.1"/>
    <property type="molecule type" value="Genomic_DNA"/>
</dbReference>